<evidence type="ECO:0000313" key="2">
    <source>
        <dbReference type="EMBL" id="CAG6475842.1"/>
    </source>
</evidence>
<feature type="region of interest" description="Disordered" evidence="1">
    <location>
        <begin position="1"/>
        <end position="32"/>
    </location>
</feature>
<organism evidence="2">
    <name type="scientific">Culex pipiens</name>
    <name type="common">House mosquito</name>
    <dbReference type="NCBI Taxonomy" id="7175"/>
    <lineage>
        <taxon>Eukaryota</taxon>
        <taxon>Metazoa</taxon>
        <taxon>Ecdysozoa</taxon>
        <taxon>Arthropoda</taxon>
        <taxon>Hexapoda</taxon>
        <taxon>Insecta</taxon>
        <taxon>Pterygota</taxon>
        <taxon>Neoptera</taxon>
        <taxon>Endopterygota</taxon>
        <taxon>Diptera</taxon>
        <taxon>Nematocera</taxon>
        <taxon>Culicoidea</taxon>
        <taxon>Culicidae</taxon>
        <taxon>Culicinae</taxon>
        <taxon>Culicini</taxon>
        <taxon>Culex</taxon>
        <taxon>Culex</taxon>
    </lineage>
</organism>
<reference evidence="2" key="1">
    <citation type="submission" date="2021-05" db="EMBL/GenBank/DDBJ databases">
        <authorList>
            <person name="Alioto T."/>
            <person name="Alioto T."/>
            <person name="Gomez Garrido J."/>
        </authorList>
    </citation>
    <scope>NUCLEOTIDE SEQUENCE</scope>
</reference>
<dbReference type="AlphaFoldDB" id="A0A8D8FK93"/>
<proteinExistence type="predicted"/>
<dbReference type="EMBL" id="HBUE01077376">
    <property type="protein sequence ID" value="CAG6475842.1"/>
    <property type="molecule type" value="Transcribed_RNA"/>
</dbReference>
<evidence type="ECO:0000256" key="1">
    <source>
        <dbReference type="SAM" id="MobiDB-lite"/>
    </source>
</evidence>
<name>A0A8D8FK93_CULPI</name>
<protein>
    <submittedName>
        <fullName evidence="2">(northern house mosquito) hypothetical protein</fullName>
    </submittedName>
</protein>
<sequence length="126" mass="13337">MASQPASAGPGVKFAVTGRRAPPTPREREGESQFLLTLSPIPRALDTLACPSPSPVTVPIHCVLAGGIRPNGTSLVMSARAELFAYNNAIRATRSVLIQVTRSNLKRRISHGEVVAVTVIVADKAR</sequence>
<accession>A0A8D8FK93</accession>